<dbReference type="Pfam" id="PF03476">
    <property type="entry name" value="MOSC_N"/>
    <property type="match status" value="1"/>
</dbReference>
<dbReference type="PROSITE" id="PS00197">
    <property type="entry name" value="2FE2S_FER_1"/>
    <property type="match status" value="1"/>
</dbReference>
<dbReference type="SUPFAM" id="SSF141673">
    <property type="entry name" value="MOSC N-terminal domain-like"/>
    <property type="match status" value="1"/>
</dbReference>
<evidence type="ECO:0000259" key="2">
    <source>
        <dbReference type="PROSITE" id="PS51340"/>
    </source>
</evidence>
<gene>
    <name evidence="3" type="ORF">SAMN05216522_104194</name>
</gene>
<reference evidence="4" key="1">
    <citation type="submission" date="2016-10" db="EMBL/GenBank/DDBJ databases">
        <authorList>
            <person name="Varghese N."/>
            <person name="Submissions S."/>
        </authorList>
    </citation>
    <scope>NUCLEOTIDE SEQUENCE [LARGE SCALE GENOMIC DNA]</scope>
    <source>
        <strain evidence="4">8N4</strain>
    </source>
</reference>
<dbReference type="PANTHER" id="PTHR14237:SF19">
    <property type="entry name" value="MITOCHONDRIAL AMIDOXIME REDUCING COMPONENT 1"/>
    <property type="match status" value="1"/>
</dbReference>
<dbReference type="InterPro" id="IPR005303">
    <property type="entry name" value="MOCOS_middle"/>
</dbReference>
<dbReference type="PROSITE" id="PS51340">
    <property type="entry name" value="MOSC"/>
    <property type="match status" value="1"/>
</dbReference>
<dbReference type="GO" id="GO:0003824">
    <property type="term" value="F:catalytic activity"/>
    <property type="evidence" value="ECO:0007669"/>
    <property type="project" value="InterPro"/>
</dbReference>
<dbReference type="CDD" id="cd00207">
    <property type="entry name" value="fer2"/>
    <property type="match status" value="1"/>
</dbReference>
<dbReference type="SUPFAM" id="SSF50800">
    <property type="entry name" value="PK beta-barrel domain-like"/>
    <property type="match status" value="1"/>
</dbReference>
<protein>
    <recommendedName>
        <fullName evidence="5">MOSC domain-containing protein</fullName>
    </recommendedName>
</protein>
<evidence type="ECO:0008006" key="5">
    <source>
        <dbReference type="Google" id="ProtNLM"/>
    </source>
</evidence>
<dbReference type="OrthoDB" id="581532at2"/>
<feature type="domain" description="2Fe-2S ferredoxin-type" evidence="1">
    <location>
        <begin position="293"/>
        <end position="374"/>
    </location>
</feature>
<organism evidence="3 4">
    <name type="scientific">Rosenbergiella nectarea</name>
    <dbReference type="NCBI Taxonomy" id="988801"/>
    <lineage>
        <taxon>Bacteria</taxon>
        <taxon>Pseudomonadati</taxon>
        <taxon>Pseudomonadota</taxon>
        <taxon>Gammaproteobacteria</taxon>
        <taxon>Enterobacterales</taxon>
        <taxon>Erwiniaceae</taxon>
        <taxon>Rosenbergiella</taxon>
    </lineage>
</organism>
<evidence type="ECO:0000313" key="3">
    <source>
        <dbReference type="EMBL" id="SEQ60808.1"/>
    </source>
</evidence>
<evidence type="ECO:0000313" key="4">
    <source>
        <dbReference type="Proteomes" id="UP000242515"/>
    </source>
</evidence>
<proteinExistence type="predicted"/>
<sequence>MISLAKLFTYPIKSMQGTQLSHALVQDTGLTWDRHFMVTLEDGTFVTARKYPEMLLFTPTLTQQGLYLQAPDHQHALITLDDFSVVNFPTEVWGNHFTAKVAPDAVNQWLSQYFPHPVQLRWIGEIPQRKIKKRPEHPLSFADGYPFLLVNEGSLHDLQNRCPAGVAIEQFRANLVVSGAEPWQEDHWAVVRIGEVIFDVAKPCSRCILTTINSRNARKHPNGEPMRTLIQFREAADGSGDIDFGLNLIARHSGIIRVGDDLSVLQTKPPRLYNKKSVQETPHVTNRLEPVEKAIEIEFAGKRFTGNNQQILLEQLEQQGHSIPYSCRMGSCGSCRLTKLSGSVKALNSRALCESTLLSCCCVPEEGLLKLELN</sequence>
<dbReference type="PROSITE" id="PS51085">
    <property type="entry name" value="2FE2S_FER_2"/>
    <property type="match status" value="1"/>
</dbReference>
<dbReference type="PANTHER" id="PTHR14237">
    <property type="entry name" value="MOLYBDOPTERIN COFACTOR SULFURASE MOSC"/>
    <property type="match status" value="1"/>
</dbReference>
<dbReference type="InterPro" id="IPR006058">
    <property type="entry name" value="2Fe2S_fd_BS"/>
</dbReference>
<accession>A0A1H9HEU7</accession>
<dbReference type="InterPro" id="IPR001041">
    <property type="entry name" value="2Fe-2S_ferredoxin-type"/>
</dbReference>
<keyword evidence="4" id="KW-1185">Reference proteome</keyword>
<dbReference type="EMBL" id="FOGC01000004">
    <property type="protein sequence ID" value="SEQ60808.1"/>
    <property type="molecule type" value="Genomic_DNA"/>
</dbReference>
<dbReference type="InterPro" id="IPR036010">
    <property type="entry name" value="2Fe-2S_ferredoxin-like_sf"/>
</dbReference>
<dbReference type="AlphaFoldDB" id="A0A1H9HEU7"/>
<dbReference type="Proteomes" id="UP000242515">
    <property type="component" value="Unassembled WGS sequence"/>
</dbReference>
<dbReference type="GO" id="GO:0030170">
    <property type="term" value="F:pyridoxal phosphate binding"/>
    <property type="evidence" value="ECO:0007669"/>
    <property type="project" value="InterPro"/>
</dbReference>
<dbReference type="InterPro" id="IPR011037">
    <property type="entry name" value="Pyrv_Knase-like_insert_dom_sf"/>
</dbReference>
<evidence type="ECO:0000259" key="1">
    <source>
        <dbReference type="PROSITE" id="PS51085"/>
    </source>
</evidence>
<dbReference type="GO" id="GO:0030151">
    <property type="term" value="F:molybdenum ion binding"/>
    <property type="evidence" value="ECO:0007669"/>
    <property type="project" value="InterPro"/>
</dbReference>
<dbReference type="Gene3D" id="3.10.20.30">
    <property type="match status" value="1"/>
</dbReference>
<dbReference type="Pfam" id="PF00111">
    <property type="entry name" value="Fer2"/>
    <property type="match status" value="1"/>
</dbReference>
<dbReference type="SUPFAM" id="SSF54292">
    <property type="entry name" value="2Fe-2S ferredoxin-like"/>
    <property type="match status" value="1"/>
</dbReference>
<dbReference type="STRING" id="988801.SAMN05216522_104194"/>
<feature type="domain" description="MOSC" evidence="2">
    <location>
        <begin position="118"/>
        <end position="265"/>
    </location>
</feature>
<dbReference type="Pfam" id="PF03473">
    <property type="entry name" value="MOSC"/>
    <property type="match status" value="1"/>
</dbReference>
<name>A0A1H9HEU7_9GAMM</name>
<dbReference type="GO" id="GO:0051537">
    <property type="term" value="F:2 iron, 2 sulfur cluster binding"/>
    <property type="evidence" value="ECO:0007669"/>
    <property type="project" value="InterPro"/>
</dbReference>
<dbReference type="InterPro" id="IPR012675">
    <property type="entry name" value="Beta-grasp_dom_sf"/>
</dbReference>
<dbReference type="InterPro" id="IPR005302">
    <property type="entry name" value="MoCF_Sase_C"/>
</dbReference>
<dbReference type="RefSeq" id="WP_092674701.1">
    <property type="nucleotide sequence ID" value="NZ_FOGC01000004.1"/>
</dbReference>